<dbReference type="OMA" id="ERWFNAT"/>
<keyword evidence="6 8" id="KW-0408">Iron</keyword>
<protein>
    <submittedName>
        <fullName evidence="10">Putative cytochrome P450</fullName>
    </submittedName>
</protein>
<dbReference type="Gene3D" id="1.10.630.10">
    <property type="entry name" value="Cytochrome P450"/>
    <property type="match status" value="1"/>
</dbReference>
<dbReference type="AlphaFoldDB" id="A0A1S7UPQ6"/>
<gene>
    <name evidence="10" type="ORF">SAMD00023353_2200180</name>
</gene>
<comment type="cofactor">
    <cofactor evidence="1 8">
        <name>heme</name>
        <dbReference type="ChEBI" id="CHEBI:30413"/>
    </cofactor>
</comment>
<dbReference type="GO" id="GO:0020037">
    <property type="term" value="F:heme binding"/>
    <property type="evidence" value="ECO:0007669"/>
    <property type="project" value="InterPro"/>
</dbReference>
<evidence type="ECO:0000256" key="6">
    <source>
        <dbReference type="ARBA" id="ARBA00023004"/>
    </source>
</evidence>
<comment type="similarity">
    <text evidence="2 9">Belongs to the cytochrome P450 family.</text>
</comment>
<dbReference type="OrthoDB" id="3945418at2759"/>
<dbReference type="Proteomes" id="UP000054516">
    <property type="component" value="Unassembled WGS sequence"/>
</dbReference>
<evidence type="ECO:0000256" key="2">
    <source>
        <dbReference type="ARBA" id="ARBA00010617"/>
    </source>
</evidence>
<evidence type="ECO:0000256" key="4">
    <source>
        <dbReference type="ARBA" id="ARBA00022723"/>
    </source>
</evidence>
<dbReference type="PANTHER" id="PTHR24305:SF157">
    <property type="entry name" value="N-ACETYLTRYPTOPHAN 6-HYDROXYLASE IVOC-RELATED"/>
    <property type="match status" value="1"/>
</dbReference>
<dbReference type="PRINTS" id="PR00385">
    <property type="entry name" value="P450"/>
</dbReference>
<keyword evidence="11" id="KW-1185">Reference proteome</keyword>
<proteinExistence type="inferred from homology"/>
<evidence type="ECO:0000313" key="10">
    <source>
        <dbReference type="EMBL" id="GAP85090.2"/>
    </source>
</evidence>
<dbReference type="STRING" id="77044.A0A1S7UPQ6"/>
<dbReference type="CDD" id="cd11062">
    <property type="entry name" value="CYP58-like"/>
    <property type="match status" value="1"/>
</dbReference>
<keyword evidence="5 9" id="KW-0560">Oxidoreductase</keyword>
<dbReference type="GO" id="GO:0005506">
    <property type="term" value="F:iron ion binding"/>
    <property type="evidence" value="ECO:0007669"/>
    <property type="project" value="InterPro"/>
</dbReference>
<keyword evidence="4 8" id="KW-0479">Metal-binding</keyword>
<feature type="binding site" description="axial binding residue" evidence="8">
    <location>
        <position position="409"/>
    </location>
    <ligand>
        <name>heme</name>
        <dbReference type="ChEBI" id="CHEBI:30413"/>
    </ligand>
    <ligandPart>
        <name>Fe</name>
        <dbReference type="ChEBI" id="CHEBI:18248"/>
    </ligandPart>
</feature>
<keyword evidence="7 9" id="KW-0503">Monooxygenase</keyword>
<dbReference type="PROSITE" id="PS00086">
    <property type="entry name" value="CYTOCHROME_P450"/>
    <property type="match status" value="1"/>
</dbReference>
<dbReference type="InterPro" id="IPR002401">
    <property type="entry name" value="Cyt_P450_E_grp-I"/>
</dbReference>
<dbReference type="GO" id="GO:0016705">
    <property type="term" value="F:oxidoreductase activity, acting on paired donors, with incorporation or reduction of molecular oxygen"/>
    <property type="evidence" value="ECO:0007669"/>
    <property type="project" value="InterPro"/>
</dbReference>
<sequence length="474" mass="53934">MFYDVVKWPGGQFFHEVNRMHDKYGSIVRINPDELHIRDPTFLEVLYAPNPTIRHKYPPASEMGGVPLGSQGTVDHHVHRGRRMAISRMFSKRAIVDARGLIRTHIKHLMDVFESNCGTDKPVELQMTLLAFTTDVIYDYMFDTRTDYQKNPTAAKSWKRSIDAIAQATPFSKQFPWLNSKLLMLPNWFLQAVLAQLQPDLAGLLGVHKLMGEIVSSYVKRRGSEEPSSIKSAEEKAIRPETIFHSIDQSNLPAHEKAPKRMAQEGITILAAGSETSARVIAHTIFHLLLNPDTLAKVREEVADIGDSTDGIPDVRILETLPWLTACIRESLRLRAAVTSRLPLVLEKDITYKEWVIPAGTPISMSLPDILHNDDVFPEAMKFKPERWFNATELQNKMYVPFGRGTRMCIGLDFAYNEIYLALASILRRFDLELYDTNWERDVSFSRDCFIGEASPESLGIRVKILADKKQRDI</sequence>
<dbReference type="InterPro" id="IPR001128">
    <property type="entry name" value="Cyt_P450"/>
</dbReference>
<evidence type="ECO:0000256" key="3">
    <source>
        <dbReference type="ARBA" id="ARBA00022617"/>
    </source>
</evidence>
<evidence type="ECO:0000256" key="1">
    <source>
        <dbReference type="ARBA" id="ARBA00001971"/>
    </source>
</evidence>
<dbReference type="GO" id="GO:0004497">
    <property type="term" value="F:monooxygenase activity"/>
    <property type="evidence" value="ECO:0007669"/>
    <property type="project" value="UniProtKB-KW"/>
</dbReference>
<dbReference type="EMBL" id="DF977467">
    <property type="protein sequence ID" value="GAP85090.2"/>
    <property type="molecule type" value="Genomic_DNA"/>
</dbReference>
<keyword evidence="3 8" id="KW-0349">Heme</keyword>
<organism evidence="10">
    <name type="scientific">Rosellinia necatrix</name>
    <name type="common">White root-rot fungus</name>
    <dbReference type="NCBI Taxonomy" id="77044"/>
    <lineage>
        <taxon>Eukaryota</taxon>
        <taxon>Fungi</taxon>
        <taxon>Dikarya</taxon>
        <taxon>Ascomycota</taxon>
        <taxon>Pezizomycotina</taxon>
        <taxon>Sordariomycetes</taxon>
        <taxon>Xylariomycetidae</taxon>
        <taxon>Xylariales</taxon>
        <taxon>Xylariaceae</taxon>
        <taxon>Rosellinia</taxon>
    </lineage>
</organism>
<dbReference type="PRINTS" id="PR00463">
    <property type="entry name" value="EP450I"/>
</dbReference>
<accession>A0A1S7UPQ6</accession>
<dbReference type="PANTHER" id="PTHR24305">
    <property type="entry name" value="CYTOCHROME P450"/>
    <property type="match status" value="1"/>
</dbReference>
<dbReference type="InterPro" id="IPR036396">
    <property type="entry name" value="Cyt_P450_sf"/>
</dbReference>
<evidence type="ECO:0000256" key="9">
    <source>
        <dbReference type="RuleBase" id="RU000461"/>
    </source>
</evidence>
<dbReference type="InterPro" id="IPR050121">
    <property type="entry name" value="Cytochrome_P450_monoxygenase"/>
</dbReference>
<dbReference type="SUPFAM" id="SSF48264">
    <property type="entry name" value="Cytochrome P450"/>
    <property type="match status" value="1"/>
</dbReference>
<evidence type="ECO:0000313" key="11">
    <source>
        <dbReference type="Proteomes" id="UP000054516"/>
    </source>
</evidence>
<name>A0A1S7UPQ6_ROSNE</name>
<evidence type="ECO:0000256" key="7">
    <source>
        <dbReference type="ARBA" id="ARBA00023033"/>
    </source>
</evidence>
<evidence type="ECO:0000256" key="5">
    <source>
        <dbReference type="ARBA" id="ARBA00023002"/>
    </source>
</evidence>
<dbReference type="InterPro" id="IPR017972">
    <property type="entry name" value="Cyt_P450_CS"/>
</dbReference>
<reference evidence="10" key="1">
    <citation type="submission" date="2016-03" db="EMBL/GenBank/DDBJ databases">
        <title>Draft genome sequence of Rosellinia necatrix.</title>
        <authorList>
            <person name="Kanematsu S."/>
        </authorList>
    </citation>
    <scope>NUCLEOTIDE SEQUENCE [LARGE SCALE GENOMIC DNA]</scope>
    <source>
        <strain evidence="10">W97</strain>
    </source>
</reference>
<evidence type="ECO:0000256" key="8">
    <source>
        <dbReference type="PIRSR" id="PIRSR602401-1"/>
    </source>
</evidence>
<dbReference type="Pfam" id="PF00067">
    <property type="entry name" value="p450"/>
    <property type="match status" value="1"/>
</dbReference>